<evidence type="ECO:0000259" key="4">
    <source>
        <dbReference type="Pfam" id="PF08759"/>
    </source>
</evidence>
<evidence type="ECO:0000313" key="6">
    <source>
        <dbReference type="Proteomes" id="UP000073494"/>
    </source>
</evidence>
<dbReference type="PANTHER" id="PTHR13778">
    <property type="entry name" value="GLYCOSYLTRANSFERASE 8 DOMAIN-CONTAINING PROTEIN"/>
    <property type="match status" value="1"/>
</dbReference>
<keyword evidence="2 5" id="KW-0808">Transferase</keyword>
<dbReference type="Proteomes" id="UP000073494">
    <property type="component" value="Unassembled WGS sequence"/>
</dbReference>
<name>A0A0Z8GMS1_STRSU</name>
<dbReference type="CDD" id="cd04194">
    <property type="entry name" value="GT8_A4GalT_like"/>
    <property type="match status" value="2"/>
</dbReference>
<dbReference type="InterPro" id="IPR002495">
    <property type="entry name" value="Glyco_trans_8"/>
</dbReference>
<dbReference type="InterPro" id="IPR029044">
    <property type="entry name" value="Nucleotide-diphossugar_trans"/>
</dbReference>
<dbReference type="Pfam" id="PF08759">
    <property type="entry name" value="GT-D"/>
    <property type="match status" value="1"/>
</dbReference>
<dbReference type="AlphaFoldDB" id="A0A0Z8GMS1"/>
<dbReference type="Gene3D" id="3.90.550.10">
    <property type="entry name" value="Spore Coat Polysaccharide Biosynthesis Protein SpsA, Chain A"/>
    <property type="match status" value="2"/>
</dbReference>
<dbReference type="SUPFAM" id="SSF53448">
    <property type="entry name" value="Nucleotide-diphospho-sugar transferases"/>
    <property type="match status" value="2"/>
</dbReference>
<proteinExistence type="predicted"/>
<dbReference type="PANTHER" id="PTHR13778:SF47">
    <property type="entry name" value="LIPOPOLYSACCHARIDE 1,3-GALACTOSYLTRANSFERASE"/>
    <property type="match status" value="1"/>
</dbReference>
<organism evidence="5 6">
    <name type="scientific">Streptococcus suis</name>
    <dbReference type="NCBI Taxonomy" id="1307"/>
    <lineage>
        <taxon>Bacteria</taxon>
        <taxon>Bacillati</taxon>
        <taxon>Bacillota</taxon>
        <taxon>Bacilli</taxon>
        <taxon>Lactobacillales</taxon>
        <taxon>Streptococcaceae</taxon>
        <taxon>Streptococcus</taxon>
    </lineage>
</organism>
<dbReference type="RefSeq" id="WP_044775530.1">
    <property type="nucleotide sequence ID" value="NZ_CEFG01000300.1"/>
</dbReference>
<protein>
    <submittedName>
        <fullName evidence="5">Glycosyltransferase</fullName>
    </submittedName>
</protein>
<evidence type="ECO:0000256" key="1">
    <source>
        <dbReference type="ARBA" id="ARBA00022676"/>
    </source>
</evidence>
<dbReference type="InterPro" id="IPR050748">
    <property type="entry name" value="Glycosyltrans_8_dom-fam"/>
</dbReference>
<evidence type="ECO:0000256" key="3">
    <source>
        <dbReference type="ARBA" id="ARBA00022723"/>
    </source>
</evidence>
<dbReference type="GO" id="GO:0016757">
    <property type="term" value="F:glycosyltransferase activity"/>
    <property type="evidence" value="ECO:0007669"/>
    <property type="project" value="UniProtKB-KW"/>
</dbReference>
<accession>A0A0Z8GMS1</accession>
<reference evidence="5 6" key="1">
    <citation type="submission" date="2016-02" db="EMBL/GenBank/DDBJ databases">
        <authorList>
            <consortium name="Pathogen Informatics"/>
        </authorList>
    </citation>
    <scope>NUCLEOTIDE SEQUENCE [LARGE SCALE GENOMIC DNA]</scope>
    <source>
        <strain evidence="5 6">LSS54</strain>
    </source>
</reference>
<keyword evidence="3" id="KW-0479">Metal-binding</keyword>
<dbReference type="EMBL" id="FIHD01000026">
    <property type="protein sequence ID" value="CYV01666.1"/>
    <property type="molecule type" value="Genomic_DNA"/>
</dbReference>
<dbReference type="NCBIfam" id="TIGR03728">
    <property type="entry name" value="glyco_access_1"/>
    <property type="match status" value="1"/>
</dbReference>
<evidence type="ECO:0000313" key="5">
    <source>
        <dbReference type="EMBL" id="CYV01666.1"/>
    </source>
</evidence>
<keyword evidence="1" id="KW-0328">Glycosyltransferase</keyword>
<gene>
    <name evidence="5" type="primary">gspA_2</name>
    <name evidence="5" type="ORF">ERS132416_01471</name>
</gene>
<dbReference type="InterPro" id="IPR014869">
    <property type="entry name" value="GT-D"/>
</dbReference>
<sequence>MKKIICLAGDKEYLLQLTTCLKSIFRFNRQCRIYIFNQDIPQEWFISIRKIASQFDSEIHDIRLFDNELAQKWSTHDHINHMTYARYFIPKYIPEDRVLYLDSDTLVCQSLDSLYSLDLDGYPLAAILDPSGIEFNAGVLIIDNKRWRKEHILDQLIQTTQSEQAKKEADPDYLFNGDQTVFNKIFANNWLELDKRENLQVGHDMVAFYSNWSNHFKQSEAFPRIIHFTTRHKPWNTYSSHRYRDLWWTFAMTDWSNLASIELEDFQQLQTNFNAFTFTNSESLEQIETLVQACPDITFHIAAYTNMGLPLLKLNVYDNVRLYQSIVGPILDRLIEDCQIYLDINYGNKQLDIIQKIKDRNIPMLAFTTTASPDNPATVYVPDQVEQMIESLKHLQTSQKEIPVKKTIVLAANYAYNTQVLTTIKSICYHNRNVTFYLINSDFPSEWFTGLNKKLAPLDSKIINGRVNSQILEGYQTNISYTVFLRYFIPQLVTEDRVLYVDCDLVVSQDLTPLFTMDMQGYPLAAVKDLGGQVYFNEHVFNSGVLLIDNKQWKEENMTKHLIEMTNEWHDKVIQDDQSILNMVFKDRWLALENTYNFVTIHQMFSDYPLDYPTYPAVIHYLTERKPWSIYRQSLFRDLWWFYHDLEWTDLQKQDPLPRMEKLQVEKPKPTAFIYTYSEGLEGIEFLLENLPQWTFIIASPVMVSDRLASLLRYDNLVLASNLIGLTCVVEDLVGQSSVLLDINYDGEVESIIERFNALNKPVYSLPQTQHGQQGQVTFSQVQEMALALERLATKEYGGTTTDHPTVLGISETIDYLLRHKSSLARFGDGEMNIIDGNNIPYQDYHPQLAEELKHILSLDSQPNFMVCLSDVFDHLERYNQAARNFWISHLDYYKSYYQDICQADWYGSAFISRPYMDLIDKEPSSHYFTQLKKIWQDKDILIVEGEFSRSGVGNDLFQEATSIQRIICPSRNAYEHLETIKQAIREHGKDKLILVMLGPTAKVLAYQMSQEGYRIIDIGHIDSEYEWYKLQATEKIKFSHKHTAEHNFDQDILSIEDTSYTSQIILKISER</sequence>
<dbReference type="GO" id="GO:0046872">
    <property type="term" value="F:metal ion binding"/>
    <property type="evidence" value="ECO:0007669"/>
    <property type="project" value="UniProtKB-KW"/>
</dbReference>
<feature type="domain" description="Glycosyltransferase GT-D fold" evidence="4">
    <location>
        <begin position="825"/>
        <end position="1047"/>
    </location>
</feature>
<dbReference type="Pfam" id="PF01501">
    <property type="entry name" value="Glyco_transf_8"/>
    <property type="match status" value="2"/>
</dbReference>
<evidence type="ECO:0000256" key="2">
    <source>
        <dbReference type="ARBA" id="ARBA00022679"/>
    </source>
</evidence>